<dbReference type="PANTHER" id="PTHR38465">
    <property type="entry name" value="HTH-TYPE TRANSCRIPTIONAL REGULATOR MJ1563-RELATED"/>
    <property type="match status" value="1"/>
</dbReference>
<dbReference type="SUPFAM" id="SSF46785">
    <property type="entry name" value="Winged helix' DNA-binding domain"/>
    <property type="match status" value="1"/>
</dbReference>
<dbReference type="EMBL" id="QNRE01000013">
    <property type="protein sequence ID" value="RBO86541.1"/>
    <property type="molecule type" value="Genomic_DNA"/>
</dbReference>
<dbReference type="InterPro" id="IPR052362">
    <property type="entry name" value="HTH-GbsR_regulator"/>
</dbReference>
<dbReference type="Gene3D" id="1.10.287.160">
    <property type="entry name" value="HR1 repeat"/>
    <property type="match status" value="1"/>
</dbReference>
<dbReference type="InterPro" id="IPR036388">
    <property type="entry name" value="WH-like_DNA-bd_sf"/>
</dbReference>
<organism evidence="4 5">
    <name type="scientific">Nocardia puris</name>
    <dbReference type="NCBI Taxonomy" id="208602"/>
    <lineage>
        <taxon>Bacteria</taxon>
        <taxon>Bacillati</taxon>
        <taxon>Actinomycetota</taxon>
        <taxon>Actinomycetes</taxon>
        <taxon>Mycobacteriales</taxon>
        <taxon>Nocardiaceae</taxon>
        <taxon>Nocardia</taxon>
    </lineage>
</organism>
<dbReference type="PANTHER" id="PTHR38465:SF2">
    <property type="entry name" value="HTH-TYPE TRANSCRIPTIONAL REGULATOR MMPR5"/>
    <property type="match status" value="1"/>
</dbReference>
<comment type="caution">
    <text evidence="4">The sequence shown here is derived from an EMBL/GenBank/DDBJ whole genome shotgun (WGS) entry which is preliminary data.</text>
</comment>
<keyword evidence="1" id="KW-0805">Transcription regulation</keyword>
<dbReference type="RefSeq" id="WP_233444462.1">
    <property type="nucleotide sequence ID" value="NZ_JADLPW010000007.1"/>
</dbReference>
<proteinExistence type="predicted"/>
<dbReference type="AlphaFoldDB" id="A0A366D909"/>
<dbReference type="Proteomes" id="UP000252586">
    <property type="component" value="Unassembled WGS sequence"/>
</dbReference>
<keyword evidence="2" id="KW-0238">DNA-binding</keyword>
<accession>A0A366D909</accession>
<reference evidence="4 5" key="1">
    <citation type="submission" date="2018-06" db="EMBL/GenBank/DDBJ databases">
        <title>Genomic Encyclopedia of Type Strains, Phase IV (KMG-IV): sequencing the most valuable type-strain genomes for metagenomic binning, comparative biology and taxonomic classification.</title>
        <authorList>
            <person name="Goeker M."/>
        </authorList>
    </citation>
    <scope>NUCLEOTIDE SEQUENCE [LARGE SCALE GENOMIC DNA]</scope>
    <source>
        <strain evidence="4 5">DSM 44599</strain>
    </source>
</reference>
<evidence type="ECO:0000313" key="5">
    <source>
        <dbReference type="Proteomes" id="UP000252586"/>
    </source>
</evidence>
<dbReference type="STRING" id="1210090.GCA_001613185_02766"/>
<dbReference type="Gene3D" id="1.10.10.10">
    <property type="entry name" value="Winged helix-like DNA-binding domain superfamily/Winged helix DNA-binding domain"/>
    <property type="match status" value="1"/>
</dbReference>
<protein>
    <submittedName>
        <fullName evidence="4">MarR family protein</fullName>
    </submittedName>
</protein>
<gene>
    <name evidence="4" type="ORF">DFR74_11384</name>
</gene>
<sequence>MDQQEEAVLRFVEQFALLLTESGMPRMSARVFAYVLADDADRYTAQELATGLRVSAAAISGAVRHLVQIGLLGREREPGARTDTYRVYDDDVWYAITMHRQEALDRSIRFLSDGVELLDHARPGGQRVRETLEYYRFMRAEVPDAMRRWQRRRAELFTDTPG</sequence>
<keyword evidence="3" id="KW-0804">Transcription</keyword>
<dbReference type="GO" id="GO:0003677">
    <property type="term" value="F:DNA binding"/>
    <property type="evidence" value="ECO:0007669"/>
    <property type="project" value="UniProtKB-KW"/>
</dbReference>
<evidence type="ECO:0000313" key="4">
    <source>
        <dbReference type="EMBL" id="RBO86541.1"/>
    </source>
</evidence>
<evidence type="ECO:0000256" key="1">
    <source>
        <dbReference type="ARBA" id="ARBA00023015"/>
    </source>
</evidence>
<dbReference type="InterPro" id="IPR036390">
    <property type="entry name" value="WH_DNA-bd_sf"/>
</dbReference>
<dbReference type="GO" id="GO:0003700">
    <property type="term" value="F:DNA-binding transcription factor activity"/>
    <property type="evidence" value="ECO:0007669"/>
    <property type="project" value="InterPro"/>
</dbReference>
<keyword evidence="5" id="KW-1185">Reference proteome</keyword>
<evidence type="ECO:0000256" key="3">
    <source>
        <dbReference type="ARBA" id="ARBA00023163"/>
    </source>
</evidence>
<name>A0A366D909_9NOCA</name>
<evidence type="ECO:0000256" key="2">
    <source>
        <dbReference type="ARBA" id="ARBA00023125"/>
    </source>
</evidence>